<dbReference type="EMBL" id="LWBP01000236">
    <property type="protein sequence ID" value="OQP47950.1"/>
    <property type="molecule type" value="Genomic_DNA"/>
</dbReference>
<keyword evidence="3" id="KW-1185">Reference proteome</keyword>
<dbReference type="RefSeq" id="WP_081170378.1">
    <property type="nucleotide sequence ID" value="NZ_LWBP01000236.1"/>
</dbReference>
<feature type="transmembrane region" description="Helical" evidence="1">
    <location>
        <begin position="103"/>
        <end position="122"/>
    </location>
</feature>
<sequence>MEQNKNDMELLQLVVKGMHDELATLNQKIQEQVATVNLLRSELSAFQEKQENKAPTITPADFKPYWQNLEKGIQKVEWLITEKLSRYKFNKLETFLQSDAKKWIVILLLGFTFLTYLYWYLIRS</sequence>
<organism evidence="2 3">
    <name type="scientific">Niastella populi</name>
    <dbReference type="NCBI Taxonomy" id="550983"/>
    <lineage>
        <taxon>Bacteria</taxon>
        <taxon>Pseudomonadati</taxon>
        <taxon>Bacteroidota</taxon>
        <taxon>Chitinophagia</taxon>
        <taxon>Chitinophagales</taxon>
        <taxon>Chitinophagaceae</taxon>
        <taxon>Niastella</taxon>
    </lineage>
</organism>
<protein>
    <submittedName>
        <fullName evidence="2">Uncharacterized protein</fullName>
    </submittedName>
</protein>
<dbReference type="Proteomes" id="UP000192276">
    <property type="component" value="Unassembled WGS sequence"/>
</dbReference>
<dbReference type="AlphaFoldDB" id="A0A1V9EP93"/>
<evidence type="ECO:0000313" key="2">
    <source>
        <dbReference type="EMBL" id="OQP47950.1"/>
    </source>
</evidence>
<reference evidence="3" key="1">
    <citation type="submission" date="2016-04" db="EMBL/GenBank/DDBJ databases">
        <authorList>
            <person name="Chen L."/>
            <person name="Zhuang W."/>
            <person name="Wang G."/>
        </authorList>
    </citation>
    <scope>NUCLEOTIDE SEQUENCE [LARGE SCALE GENOMIC DNA]</scope>
    <source>
        <strain evidence="3">208</strain>
    </source>
</reference>
<dbReference type="STRING" id="550983.A4R26_31615"/>
<keyword evidence="1" id="KW-0812">Transmembrane</keyword>
<accession>A0A1V9EP93</accession>
<proteinExistence type="predicted"/>
<evidence type="ECO:0000313" key="3">
    <source>
        <dbReference type="Proteomes" id="UP000192276"/>
    </source>
</evidence>
<comment type="caution">
    <text evidence="2">The sequence shown here is derived from an EMBL/GenBank/DDBJ whole genome shotgun (WGS) entry which is preliminary data.</text>
</comment>
<dbReference type="OrthoDB" id="9884277at2"/>
<evidence type="ECO:0000256" key="1">
    <source>
        <dbReference type="SAM" id="Phobius"/>
    </source>
</evidence>
<keyword evidence="1" id="KW-1133">Transmembrane helix</keyword>
<name>A0A1V9EP93_9BACT</name>
<gene>
    <name evidence="2" type="ORF">A4R26_31615</name>
</gene>
<keyword evidence="1" id="KW-0472">Membrane</keyword>